<reference evidence="2" key="1">
    <citation type="submission" date="2022-12" db="EMBL/GenBank/DDBJ databases">
        <authorList>
            <person name="Petersen C."/>
        </authorList>
    </citation>
    <scope>NUCLEOTIDE SEQUENCE</scope>
    <source>
        <strain evidence="2">IBT 15544</strain>
    </source>
</reference>
<feature type="signal peptide" evidence="1">
    <location>
        <begin position="1"/>
        <end position="22"/>
    </location>
</feature>
<evidence type="ECO:0000313" key="2">
    <source>
        <dbReference type="EMBL" id="KAJ5211794.1"/>
    </source>
</evidence>
<gene>
    <name evidence="2" type="ORF">N7498_003440</name>
</gene>
<reference evidence="2" key="2">
    <citation type="journal article" date="2023" name="IMA Fungus">
        <title>Comparative genomic study of the Penicillium genus elucidates a diverse pangenome and 15 lateral gene transfer events.</title>
        <authorList>
            <person name="Petersen C."/>
            <person name="Sorensen T."/>
            <person name="Nielsen M.R."/>
            <person name="Sondergaard T.E."/>
            <person name="Sorensen J.L."/>
            <person name="Fitzpatrick D.A."/>
            <person name="Frisvad J.C."/>
            <person name="Nielsen K.L."/>
        </authorList>
    </citation>
    <scope>NUCLEOTIDE SEQUENCE</scope>
    <source>
        <strain evidence="2">IBT 15544</strain>
    </source>
</reference>
<evidence type="ECO:0000313" key="3">
    <source>
        <dbReference type="Proteomes" id="UP001150904"/>
    </source>
</evidence>
<dbReference type="Proteomes" id="UP001150904">
    <property type="component" value="Unassembled WGS sequence"/>
</dbReference>
<feature type="chain" id="PRO_5040832894" evidence="1">
    <location>
        <begin position="23"/>
        <end position="109"/>
    </location>
</feature>
<organism evidence="2 3">
    <name type="scientific">Penicillium cinerascens</name>
    <dbReference type="NCBI Taxonomy" id="70096"/>
    <lineage>
        <taxon>Eukaryota</taxon>
        <taxon>Fungi</taxon>
        <taxon>Dikarya</taxon>
        <taxon>Ascomycota</taxon>
        <taxon>Pezizomycotina</taxon>
        <taxon>Eurotiomycetes</taxon>
        <taxon>Eurotiomycetidae</taxon>
        <taxon>Eurotiales</taxon>
        <taxon>Aspergillaceae</taxon>
        <taxon>Penicillium</taxon>
    </lineage>
</organism>
<accession>A0A9W9N2Z6</accession>
<sequence length="109" mass="12646">MAKSKHNVLPLVLLLLFVAVLAVVGYVVYTIVQDVSKNTREKMEKKHMVFSKDGMKVQVKEVQDEAYKDRTQSVLVNMWNHTSFPAYKSRLWDMTGEQKNAEKRKPYAI</sequence>
<dbReference type="PANTHER" id="PTHR42077:SF1">
    <property type="entry name" value="YALI0F30239P"/>
    <property type="match status" value="1"/>
</dbReference>
<name>A0A9W9N2Z6_9EURO</name>
<dbReference type="EMBL" id="JAPQKR010000008">
    <property type="protein sequence ID" value="KAJ5211794.1"/>
    <property type="molecule type" value="Genomic_DNA"/>
</dbReference>
<evidence type="ECO:0000256" key="1">
    <source>
        <dbReference type="SAM" id="SignalP"/>
    </source>
</evidence>
<keyword evidence="3" id="KW-1185">Reference proteome</keyword>
<dbReference type="AlphaFoldDB" id="A0A9W9N2Z6"/>
<keyword evidence="1" id="KW-0732">Signal</keyword>
<protein>
    <submittedName>
        <fullName evidence="2">Uncharacterized protein</fullName>
    </submittedName>
</protein>
<dbReference type="GeneID" id="83177803"/>
<proteinExistence type="predicted"/>
<dbReference type="RefSeq" id="XP_058309964.1">
    <property type="nucleotide sequence ID" value="XM_058450502.1"/>
</dbReference>
<dbReference type="PANTHER" id="PTHR42077">
    <property type="entry name" value="YALI0F30239P"/>
    <property type="match status" value="1"/>
</dbReference>
<dbReference type="OrthoDB" id="4083871at2759"/>
<comment type="caution">
    <text evidence="2">The sequence shown here is derived from an EMBL/GenBank/DDBJ whole genome shotgun (WGS) entry which is preliminary data.</text>
</comment>